<comment type="similarity">
    <text evidence="1">Belongs to the LysR transcriptional regulatory family.</text>
</comment>
<reference evidence="6" key="1">
    <citation type="submission" date="2023-06" db="EMBL/GenBank/DDBJ databases">
        <authorList>
            <person name="Zhang S."/>
        </authorList>
    </citation>
    <scope>NUCLEOTIDE SEQUENCE</scope>
    <source>
        <strain evidence="6">SG2303</strain>
    </source>
</reference>
<comment type="caution">
    <text evidence="6">The sequence shown here is derived from an EMBL/GenBank/DDBJ whole genome shotgun (WGS) entry which is preliminary data.</text>
</comment>
<keyword evidence="4" id="KW-0804">Transcription</keyword>
<dbReference type="InterPro" id="IPR000847">
    <property type="entry name" value="LysR_HTH_N"/>
</dbReference>
<dbReference type="PANTHER" id="PTHR30419">
    <property type="entry name" value="HTH-TYPE TRANSCRIPTIONAL REGULATOR YBHD"/>
    <property type="match status" value="1"/>
</dbReference>
<dbReference type="Pfam" id="PF03466">
    <property type="entry name" value="LysR_substrate"/>
    <property type="match status" value="1"/>
</dbReference>
<dbReference type="InterPro" id="IPR036388">
    <property type="entry name" value="WH-like_DNA-bd_sf"/>
</dbReference>
<dbReference type="PRINTS" id="PR00039">
    <property type="entry name" value="HTHLYSR"/>
</dbReference>
<feature type="domain" description="HTH lysR-type" evidence="5">
    <location>
        <begin position="1"/>
        <end position="58"/>
    </location>
</feature>
<keyword evidence="2" id="KW-0805">Transcription regulation</keyword>
<dbReference type="InterPro" id="IPR005119">
    <property type="entry name" value="LysR_subst-bd"/>
</dbReference>
<dbReference type="InterPro" id="IPR036390">
    <property type="entry name" value="WH_DNA-bd_sf"/>
</dbReference>
<dbReference type="PROSITE" id="PS50931">
    <property type="entry name" value="HTH_LYSR"/>
    <property type="match status" value="1"/>
</dbReference>
<evidence type="ECO:0000256" key="1">
    <source>
        <dbReference type="ARBA" id="ARBA00009437"/>
    </source>
</evidence>
<evidence type="ECO:0000313" key="7">
    <source>
        <dbReference type="Proteomes" id="UP001168540"/>
    </source>
</evidence>
<dbReference type="CDD" id="cd05466">
    <property type="entry name" value="PBP2_LTTR_substrate"/>
    <property type="match status" value="1"/>
</dbReference>
<dbReference type="Pfam" id="PF00126">
    <property type="entry name" value="HTH_1"/>
    <property type="match status" value="1"/>
</dbReference>
<evidence type="ECO:0000256" key="2">
    <source>
        <dbReference type="ARBA" id="ARBA00023015"/>
    </source>
</evidence>
<dbReference type="SUPFAM" id="SSF46785">
    <property type="entry name" value="Winged helix' DNA-binding domain"/>
    <property type="match status" value="1"/>
</dbReference>
<dbReference type="SUPFAM" id="SSF53850">
    <property type="entry name" value="Periplasmic binding protein-like II"/>
    <property type="match status" value="1"/>
</dbReference>
<organism evidence="6 7">
    <name type="scientific">Crenobacter oryzisoli</name>
    <dbReference type="NCBI Taxonomy" id="3056844"/>
    <lineage>
        <taxon>Bacteria</taxon>
        <taxon>Pseudomonadati</taxon>
        <taxon>Pseudomonadota</taxon>
        <taxon>Betaproteobacteria</taxon>
        <taxon>Neisseriales</taxon>
        <taxon>Neisseriaceae</taxon>
        <taxon>Crenobacter</taxon>
    </lineage>
</organism>
<evidence type="ECO:0000313" key="6">
    <source>
        <dbReference type="EMBL" id="MDN0073760.1"/>
    </source>
</evidence>
<evidence type="ECO:0000259" key="5">
    <source>
        <dbReference type="PROSITE" id="PS50931"/>
    </source>
</evidence>
<dbReference type="InterPro" id="IPR050950">
    <property type="entry name" value="HTH-type_LysR_regulators"/>
</dbReference>
<dbReference type="EMBL" id="JAUEDK010000003">
    <property type="protein sequence ID" value="MDN0073760.1"/>
    <property type="molecule type" value="Genomic_DNA"/>
</dbReference>
<dbReference type="Gene3D" id="3.40.190.290">
    <property type="match status" value="1"/>
</dbReference>
<evidence type="ECO:0000256" key="4">
    <source>
        <dbReference type="ARBA" id="ARBA00023163"/>
    </source>
</evidence>
<dbReference type="RefSeq" id="WP_289828301.1">
    <property type="nucleotide sequence ID" value="NZ_JAUEDK010000003.1"/>
</dbReference>
<keyword evidence="7" id="KW-1185">Reference proteome</keyword>
<gene>
    <name evidence="6" type="ORF">QU481_02480</name>
</gene>
<sequence length="298" mass="33454">MNIPALRAFVCAARESSFSRAADQLHLTQPGLSKRIAGLEDSLRVQLFDRIGRRTVLTEAGRTFLPFALRILNEADQAGQALKALQPAQTGRLYLATTQHIGLYYLKPLLGEFVRHYPGIDIEVDFKTSVESHRLLSAGEMELGFMSEPPLHEQSLEYIPVLDERLCFAVSANHVLALQPEVTLHDLTLHPALLPGPNTRFRRLIENLFSEQGLALDVRQPSNYLEALRMLAETGLGWSALPLVMITPELVRLPLQPYEPSRTIMLAYHRKVSLSGPARLFLDWVREHGLTQPEPTPD</sequence>
<proteinExistence type="inferred from homology"/>
<protein>
    <submittedName>
        <fullName evidence="6">LysR family transcriptional regulator</fullName>
    </submittedName>
</protein>
<evidence type="ECO:0000256" key="3">
    <source>
        <dbReference type="ARBA" id="ARBA00023125"/>
    </source>
</evidence>
<keyword evidence="3" id="KW-0238">DNA-binding</keyword>
<name>A0ABT7XJ44_9NEIS</name>
<accession>A0ABT7XJ44</accession>
<dbReference type="Proteomes" id="UP001168540">
    <property type="component" value="Unassembled WGS sequence"/>
</dbReference>
<dbReference type="Gene3D" id="1.10.10.10">
    <property type="entry name" value="Winged helix-like DNA-binding domain superfamily/Winged helix DNA-binding domain"/>
    <property type="match status" value="1"/>
</dbReference>